<feature type="region of interest" description="Disordered" evidence="1">
    <location>
        <begin position="210"/>
        <end position="235"/>
    </location>
</feature>
<dbReference type="AlphaFoldDB" id="A0A538SX38"/>
<organism evidence="4 5">
    <name type="scientific">Eiseniibacteriota bacterium</name>
    <dbReference type="NCBI Taxonomy" id="2212470"/>
    <lineage>
        <taxon>Bacteria</taxon>
        <taxon>Candidatus Eiseniibacteriota</taxon>
    </lineage>
</organism>
<feature type="signal peptide" evidence="2">
    <location>
        <begin position="1"/>
        <end position="24"/>
    </location>
</feature>
<feature type="chain" id="PRO_5022162123" description="Cadherin domain-containing protein" evidence="2">
    <location>
        <begin position="25"/>
        <end position="597"/>
    </location>
</feature>
<dbReference type="InterPro" id="IPR015919">
    <property type="entry name" value="Cadherin-like_sf"/>
</dbReference>
<keyword evidence="2" id="KW-0732">Signal</keyword>
<sequence length="597" mass="59571">MLKRLFTTLFSVVVLAGLTSVASAQYIKILTDNPTDNTRLRATGTTILSITLDTNHDKDGSLQTCNSHTAANCGATGTADPLTIFSWQIYLSAVGGTVTWGTFTPDSSQFSTLQTQLQDTHDVEFTYQRQPAGSFVNPGLISVGKIPVTITSGSPAITFPRYPNLPLDPNSFGTAFGTACPAFVFGNTYVLGNRSDPCGTVSGIPTDWYDSDGVGPPPPPNTAPSITAPSTASAAEGTPMAAINVTATDPDAAPANTLTITQSGMPADLTFTTNSPGVSPRTASITGTPGFADAGSYTIVFTVNDGTGTTNATASAQTVLTIANTNQAPAITAPATASGTEAVAIATITATATDADGAANNLTITQAGKPASLTFTAQAAGPSPRTATITGTPASGSAGTYTIVWTVNDGSGATNATASTNPVLTIAAGANTRPAISAPATASGSEGVAIATITATATDADAANSLTITQAGKPASLTFTAQAAGTTPRTATITGTPTFTDAGTYTIVWTVNDGTGTTNATASTNTVLTIANVNRQPAISAPATASGSEGVAIATITATATDADAADNLTITQTGKPASLTFTAQVAGPSPRTATIT</sequence>
<feature type="domain" description="Cadherin" evidence="3">
    <location>
        <begin position="222"/>
        <end position="336"/>
    </location>
</feature>
<accession>A0A538SX38</accession>
<evidence type="ECO:0000313" key="4">
    <source>
        <dbReference type="EMBL" id="TMQ55958.1"/>
    </source>
</evidence>
<feature type="compositionally biased region" description="Low complexity" evidence="1">
    <location>
        <begin position="223"/>
        <end position="235"/>
    </location>
</feature>
<dbReference type="Proteomes" id="UP000319829">
    <property type="component" value="Unassembled WGS sequence"/>
</dbReference>
<dbReference type="Gene3D" id="2.60.40.10">
    <property type="entry name" value="Immunoglobulins"/>
    <property type="match status" value="3"/>
</dbReference>
<evidence type="ECO:0000256" key="2">
    <source>
        <dbReference type="SAM" id="SignalP"/>
    </source>
</evidence>
<protein>
    <recommendedName>
        <fullName evidence="3">Cadherin domain-containing protein</fullName>
    </recommendedName>
</protein>
<dbReference type="EMBL" id="VBOU01000010">
    <property type="protein sequence ID" value="TMQ55958.1"/>
    <property type="molecule type" value="Genomic_DNA"/>
</dbReference>
<comment type="caution">
    <text evidence="4">The sequence shown here is derived from an EMBL/GenBank/DDBJ whole genome shotgun (WGS) entry which is preliminary data.</text>
</comment>
<dbReference type="InterPro" id="IPR013783">
    <property type="entry name" value="Ig-like_fold"/>
</dbReference>
<reference evidence="4 5" key="1">
    <citation type="journal article" date="2019" name="Nat. Microbiol.">
        <title>Mediterranean grassland soil C-N compound turnover is dependent on rainfall and depth, and is mediated by genomically divergent microorganisms.</title>
        <authorList>
            <person name="Diamond S."/>
            <person name="Andeer P.F."/>
            <person name="Li Z."/>
            <person name="Crits-Christoph A."/>
            <person name="Burstein D."/>
            <person name="Anantharaman K."/>
            <person name="Lane K.R."/>
            <person name="Thomas B.C."/>
            <person name="Pan C."/>
            <person name="Northen T.R."/>
            <person name="Banfield J.F."/>
        </authorList>
    </citation>
    <scope>NUCLEOTIDE SEQUENCE [LARGE SCALE GENOMIC DNA]</scope>
    <source>
        <strain evidence="4">WS_4</strain>
    </source>
</reference>
<feature type="non-terminal residue" evidence="4">
    <location>
        <position position="597"/>
    </location>
</feature>
<dbReference type="GO" id="GO:0016020">
    <property type="term" value="C:membrane"/>
    <property type="evidence" value="ECO:0007669"/>
    <property type="project" value="InterPro"/>
</dbReference>
<dbReference type="GO" id="GO:0007156">
    <property type="term" value="P:homophilic cell adhesion via plasma membrane adhesion molecules"/>
    <property type="evidence" value="ECO:0007669"/>
    <property type="project" value="InterPro"/>
</dbReference>
<gene>
    <name evidence="4" type="ORF">E6K74_01675</name>
</gene>
<evidence type="ECO:0000256" key="1">
    <source>
        <dbReference type="SAM" id="MobiDB-lite"/>
    </source>
</evidence>
<evidence type="ECO:0000259" key="3">
    <source>
        <dbReference type="PROSITE" id="PS50268"/>
    </source>
</evidence>
<dbReference type="InterPro" id="IPR002126">
    <property type="entry name" value="Cadherin-like_dom"/>
</dbReference>
<dbReference type="SUPFAM" id="SSF49313">
    <property type="entry name" value="Cadherin-like"/>
    <property type="match status" value="3"/>
</dbReference>
<name>A0A538SX38_UNCEI</name>
<dbReference type="Pfam" id="PF17963">
    <property type="entry name" value="Big_9"/>
    <property type="match status" value="1"/>
</dbReference>
<dbReference type="GO" id="GO:0005509">
    <property type="term" value="F:calcium ion binding"/>
    <property type="evidence" value="ECO:0007669"/>
    <property type="project" value="InterPro"/>
</dbReference>
<dbReference type="Pfam" id="PF05345">
    <property type="entry name" value="He_PIG"/>
    <property type="match status" value="1"/>
</dbReference>
<dbReference type="PROSITE" id="PS50268">
    <property type="entry name" value="CADHERIN_2"/>
    <property type="match status" value="1"/>
</dbReference>
<evidence type="ECO:0000313" key="5">
    <source>
        <dbReference type="Proteomes" id="UP000319829"/>
    </source>
</evidence>
<proteinExistence type="predicted"/>